<accession>A0A4V3URX2</accession>
<dbReference type="InterPro" id="IPR006426">
    <property type="entry name" value="Asn_synth_AEB"/>
</dbReference>
<keyword evidence="8" id="KW-0061">Asparagine biosynthesis</keyword>
<comment type="similarity">
    <text evidence="2">Belongs to the asparagine synthetase family.</text>
</comment>
<evidence type="ECO:0000256" key="5">
    <source>
        <dbReference type="ARBA" id="ARBA00022840"/>
    </source>
</evidence>
<evidence type="ECO:0000256" key="7">
    <source>
        <dbReference type="ARBA" id="ARBA00048741"/>
    </source>
</evidence>
<dbReference type="PANTHER" id="PTHR43284">
    <property type="entry name" value="ASPARAGINE SYNTHETASE (GLUTAMINE-HYDROLYZING)"/>
    <property type="match status" value="1"/>
</dbReference>
<name>A0A4V3URX2_9GAMM</name>
<dbReference type="NCBIfam" id="TIGR01536">
    <property type="entry name" value="asn_synth_AEB"/>
    <property type="match status" value="1"/>
</dbReference>
<keyword evidence="8" id="KW-0028">Amino-acid biosynthesis</keyword>
<keyword evidence="4 9" id="KW-0547">Nucleotide-binding</keyword>
<sequence>MCGIAGIAVHQGPPVRREDLTVLARGLAHRGPDGEGFWVSADERVGLVHRRLAILDTSEAGHQPMLSADRTTTIVYNGEIFNFLELRDELVKRGHTFRGDSDTEVVLAAWREWREDMLPRFNGMWALAIHDSTTGELFLARDRFGIKPLLYTTGDRRMAFASEQRALLQVVTERHLDAPVVERLLFDPFAVEGSSRTIHKEVHRLPAGHSALWRNGRLSVRRWWRTTDHLVEPPRTARAQADRFHELFTDSIRLRMRSDVTIGTCLSGGFDSSAIVCEMKEVARQEGQRRREAGDWRHAFIASFPGRAHDETPQALEAARHAGVTPHVIDLSQTEDPSMIDCILRDLDDIYISLPAAPWQIYRRLRERGTLVSLDGHGADELMGGYRQGGEGVGFAVRNALARAAGASKAASHRLDDAKLAWLSARGLSFLRRSSIRAPRALEIPAELDALPAEWGMFNRRLYRMFHSTVLPTILRNFDRLSMAHGVEVRMPFMDWRLVCYVMSLPDAAKIDPIGSKAIARHAMQGRMPESIRVSQRKVGFNSPMPEWLNGSLGQWMSALLAKPHPQFDDMVDRGALLRRVNSLNGNRAWNWERASRLWPYANLRWLLDQ</sequence>
<evidence type="ECO:0000256" key="9">
    <source>
        <dbReference type="PIRSR" id="PIRSR001589-2"/>
    </source>
</evidence>
<comment type="caution">
    <text evidence="11">The sequence shown here is derived from an EMBL/GenBank/DDBJ whole genome shotgun (WGS) entry which is preliminary data.</text>
</comment>
<feature type="domain" description="Glutamine amidotransferase type-2" evidence="10">
    <location>
        <begin position="2"/>
        <end position="216"/>
    </location>
</feature>
<evidence type="ECO:0000259" key="10">
    <source>
        <dbReference type="PROSITE" id="PS51278"/>
    </source>
</evidence>
<gene>
    <name evidence="11" type="ORF">DFR24_4396</name>
</gene>
<dbReference type="InterPro" id="IPR029055">
    <property type="entry name" value="Ntn_hydrolases_N"/>
</dbReference>
<dbReference type="GO" id="GO:0005829">
    <property type="term" value="C:cytosol"/>
    <property type="evidence" value="ECO:0007669"/>
    <property type="project" value="TreeGrafter"/>
</dbReference>
<comment type="catalytic activity">
    <reaction evidence="7">
        <text>L-aspartate + L-glutamine + ATP + H2O = L-asparagine + L-glutamate + AMP + diphosphate + H(+)</text>
        <dbReference type="Rhea" id="RHEA:12228"/>
        <dbReference type="ChEBI" id="CHEBI:15377"/>
        <dbReference type="ChEBI" id="CHEBI:15378"/>
        <dbReference type="ChEBI" id="CHEBI:29985"/>
        <dbReference type="ChEBI" id="CHEBI:29991"/>
        <dbReference type="ChEBI" id="CHEBI:30616"/>
        <dbReference type="ChEBI" id="CHEBI:33019"/>
        <dbReference type="ChEBI" id="CHEBI:58048"/>
        <dbReference type="ChEBI" id="CHEBI:58359"/>
        <dbReference type="ChEBI" id="CHEBI:456215"/>
        <dbReference type="EC" id="6.3.5.4"/>
    </reaction>
</comment>
<dbReference type="Pfam" id="PF13537">
    <property type="entry name" value="GATase_7"/>
    <property type="match status" value="1"/>
</dbReference>
<dbReference type="GO" id="GO:0006529">
    <property type="term" value="P:asparagine biosynthetic process"/>
    <property type="evidence" value="ECO:0007669"/>
    <property type="project" value="UniProtKB-KW"/>
</dbReference>
<dbReference type="Gene3D" id="3.40.50.620">
    <property type="entry name" value="HUPs"/>
    <property type="match status" value="1"/>
</dbReference>
<dbReference type="Pfam" id="PF00733">
    <property type="entry name" value="Asn_synthase"/>
    <property type="match status" value="1"/>
</dbReference>
<dbReference type="PROSITE" id="PS51278">
    <property type="entry name" value="GATASE_TYPE_2"/>
    <property type="match status" value="1"/>
</dbReference>
<dbReference type="InterPro" id="IPR051786">
    <property type="entry name" value="ASN_synthetase/amidase"/>
</dbReference>
<dbReference type="SUPFAM" id="SSF52402">
    <property type="entry name" value="Adenine nucleotide alpha hydrolases-like"/>
    <property type="match status" value="1"/>
</dbReference>
<dbReference type="AlphaFoldDB" id="A0A4V3URX2"/>
<evidence type="ECO:0000256" key="3">
    <source>
        <dbReference type="ARBA" id="ARBA00012737"/>
    </source>
</evidence>
<evidence type="ECO:0000313" key="12">
    <source>
        <dbReference type="Proteomes" id="UP000295341"/>
    </source>
</evidence>
<dbReference type="EC" id="6.3.5.4" evidence="3"/>
<feature type="active site" description="For GATase activity" evidence="8">
    <location>
        <position position="2"/>
    </location>
</feature>
<dbReference type="InterPro" id="IPR033738">
    <property type="entry name" value="AsnB_N"/>
</dbReference>
<comment type="pathway">
    <text evidence="1">Amino-acid biosynthesis; L-asparagine biosynthesis; L-asparagine from L-aspartate (L-Gln route): step 1/1.</text>
</comment>
<dbReference type="CDD" id="cd00712">
    <property type="entry name" value="AsnB"/>
    <property type="match status" value="1"/>
</dbReference>
<evidence type="ECO:0000256" key="8">
    <source>
        <dbReference type="PIRSR" id="PIRSR001589-1"/>
    </source>
</evidence>
<reference evidence="11 12" key="1">
    <citation type="submission" date="2019-03" db="EMBL/GenBank/DDBJ databases">
        <title>Genomic Encyclopedia of Type Strains, Phase IV (KMG-IV): sequencing the most valuable type-strain genomes for metagenomic binning, comparative biology and taxonomic classification.</title>
        <authorList>
            <person name="Goeker M."/>
        </authorList>
    </citation>
    <scope>NUCLEOTIDE SEQUENCE [LARGE SCALE GENOMIC DNA]</scope>
    <source>
        <strain evidence="11 12">DSM 26377</strain>
    </source>
</reference>
<proteinExistence type="inferred from homology"/>
<feature type="binding site" evidence="9">
    <location>
        <position position="102"/>
    </location>
    <ligand>
        <name>L-glutamine</name>
        <dbReference type="ChEBI" id="CHEBI:58359"/>
    </ligand>
</feature>
<keyword evidence="6 8" id="KW-0315">Glutamine amidotransferase</keyword>
<evidence type="ECO:0000256" key="2">
    <source>
        <dbReference type="ARBA" id="ARBA00005752"/>
    </source>
</evidence>
<protein>
    <recommendedName>
        <fullName evidence="3">asparagine synthase (glutamine-hydrolyzing)</fullName>
        <ecNumber evidence="3">6.3.5.4</ecNumber>
    </recommendedName>
</protein>
<evidence type="ECO:0000256" key="1">
    <source>
        <dbReference type="ARBA" id="ARBA00005187"/>
    </source>
</evidence>
<dbReference type="EMBL" id="SOBT01000012">
    <property type="protein sequence ID" value="TDU24133.1"/>
    <property type="molecule type" value="Genomic_DNA"/>
</dbReference>
<dbReference type="SUPFAM" id="SSF56235">
    <property type="entry name" value="N-terminal nucleophile aminohydrolases (Ntn hydrolases)"/>
    <property type="match status" value="1"/>
</dbReference>
<dbReference type="Proteomes" id="UP000295341">
    <property type="component" value="Unassembled WGS sequence"/>
</dbReference>
<dbReference type="PIRSF" id="PIRSF001589">
    <property type="entry name" value="Asn_synthetase_glu-h"/>
    <property type="match status" value="1"/>
</dbReference>
<keyword evidence="12" id="KW-1185">Reference proteome</keyword>
<dbReference type="CDD" id="cd01991">
    <property type="entry name" value="Asn_synthase_B_C"/>
    <property type="match status" value="1"/>
</dbReference>
<dbReference type="Gene3D" id="3.60.20.10">
    <property type="entry name" value="Glutamine Phosphoribosylpyrophosphate, subunit 1, domain 1"/>
    <property type="match status" value="1"/>
</dbReference>
<dbReference type="PANTHER" id="PTHR43284:SF1">
    <property type="entry name" value="ASPARAGINE SYNTHETASE"/>
    <property type="match status" value="1"/>
</dbReference>
<dbReference type="InterPro" id="IPR014729">
    <property type="entry name" value="Rossmann-like_a/b/a_fold"/>
</dbReference>
<dbReference type="InterPro" id="IPR017932">
    <property type="entry name" value="GATase_2_dom"/>
</dbReference>
<keyword evidence="5 9" id="KW-0067">ATP-binding</keyword>
<evidence type="ECO:0000256" key="4">
    <source>
        <dbReference type="ARBA" id="ARBA00022741"/>
    </source>
</evidence>
<evidence type="ECO:0000256" key="6">
    <source>
        <dbReference type="ARBA" id="ARBA00022962"/>
    </source>
</evidence>
<evidence type="ECO:0000313" key="11">
    <source>
        <dbReference type="EMBL" id="TDU24133.1"/>
    </source>
</evidence>
<dbReference type="GO" id="GO:0005524">
    <property type="term" value="F:ATP binding"/>
    <property type="evidence" value="ECO:0007669"/>
    <property type="project" value="UniProtKB-KW"/>
</dbReference>
<dbReference type="OrthoDB" id="9763290at2"/>
<dbReference type="RefSeq" id="WP_133883557.1">
    <property type="nucleotide sequence ID" value="NZ_SOBT01000012.1"/>
</dbReference>
<dbReference type="InterPro" id="IPR001962">
    <property type="entry name" value="Asn_synthase"/>
</dbReference>
<dbReference type="GO" id="GO:0004066">
    <property type="term" value="F:asparagine synthase (glutamine-hydrolyzing) activity"/>
    <property type="evidence" value="ECO:0007669"/>
    <property type="project" value="UniProtKB-EC"/>
</dbReference>
<organism evidence="11 12">
    <name type="scientific">Panacagrimonas perspica</name>
    <dbReference type="NCBI Taxonomy" id="381431"/>
    <lineage>
        <taxon>Bacteria</taxon>
        <taxon>Pseudomonadati</taxon>
        <taxon>Pseudomonadota</taxon>
        <taxon>Gammaproteobacteria</taxon>
        <taxon>Nevskiales</taxon>
        <taxon>Nevskiaceae</taxon>
        <taxon>Panacagrimonas</taxon>
    </lineage>
</organism>